<evidence type="ECO:0000256" key="8">
    <source>
        <dbReference type="ARBA" id="ARBA00022989"/>
    </source>
</evidence>
<accession>A0A8J6HB83</accession>
<dbReference type="Pfam" id="PF03647">
    <property type="entry name" value="Tmemb_14"/>
    <property type="match status" value="1"/>
</dbReference>
<comment type="pathway">
    <text evidence="2">Sulfur metabolism; glutathione biosynthesis; glutathione from L-cysteine and L-glutamate: step 1/2.</text>
</comment>
<protein>
    <recommendedName>
        <fullName evidence="12">GCS light chain</fullName>
    </recommendedName>
    <alternativeName>
        <fullName evidence="10">Gamma-ECS regulatory subunit</fullName>
    </alternativeName>
    <alternativeName>
        <fullName evidence="13">Gamma-glutamylcysteine synthetase regulatory subunit</fullName>
    </alternativeName>
    <alternativeName>
        <fullName evidence="11">Glutamate--cysteine ligase modifier subunit</fullName>
    </alternativeName>
</protein>
<dbReference type="UniPathway" id="UPA00142">
    <property type="reaction ID" value="UER00209"/>
</dbReference>
<evidence type="ECO:0000313" key="15">
    <source>
        <dbReference type="EMBL" id="KAH0811141.1"/>
    </source>
</evidence>
<evidence type="ECO:0000256" key="9">
    <source>
        <dbReference type="ARBA" id="ARBA00023136"/>
    </source>
</evidence>
<dbReference type="AlphaFoldDB" id="A0A8J6HB83"/>
<name>A0A8J6HB83_TENMO</name>
<evidence type="ECO:0000256" key="6">
    <source>
        <dbReference type="ARBA" id="ARBA00022684"/>
    </source>
</evidence>
<keyword evidence="6" id="KW-0317">Glutathione biosynthesis</keyword>
<dbReference type="Gene3D" id="3.20.20.100">
    <property type="entry name" value="NADP-dependent oxidoreductase domain"/>
    <property type="match status" value="1"/>
</dbReference>
<reference evidence="15" key="2">
    <citation type="submission" date="2021-08" db="EMBL/GenBank/DDBJ databases">
        <authorList>
            <person name="Eriksson T."/>
        </authorList>
    </citation>
    <scope>NUCLEOTIDE SEQUENCE</scope>
    <source>
        <strain evidence="15">Stoneville</strain>
        <tissue evidence="15">Whole head</tissue>
    </source>
</reference>
<evidence type="ECO:0000256" key="2">
    <source>
        <dbReference type="ARBA" id="ARBA00005006"/>
    </source>
</evidence>
<dbReference type="InterPro" id="IPR044890">
    <property type="entry name" value="TMEM14_sf"/>
</dbReference>
<dbReference type="Gene3D" id="1.10.10.1740">
    <property type="entry name" value="Transmembrane protein 14-like"/>
    <property type="match status" value="1"/>
</dbReference>
<feature type="transmembrane region" description="Helical" evidence="14">
    <location>
        <begin position="215"/>
        <end position="239"/>
    </location>
</feature>
<evidence type="ECO:0000256" key="14">
    <source>
        <dbReference type="SAM" id="Phobius"/>
    </source>
</evidence>
<keyword evidence="9 14" id="KW-0472">Membrane</keyword>
<dbReference type="GO" id="GO:0016020">
    <property type="term" value="C:membrane"/>
    <property type="evidence" value="ECO:0007669"/>
    <property type="project" value="UniProtKB-SubCell"/>
</dbReference>
<comment type="caution">
    <text evidence="15">The sequence shown here is derived from an EMBL/GenBank/DDBJ whole genome shotgun (WGS) entry which is preliminary data.</text>
</comment>
<dbReference type="GO" id="GO:0035226">
    <property type="term" value="F:glutamate-cysteine ligase catalytic subunit binding"/>
    <property type="evidence" value="ECO:0007669"/>
    <property type="project" value="InterPro"/>
</dbReference>
<keyword evidence="8 14" id="KW-1133">Transmembrane helix</keyword>
<dbReference type="PANTHER" id="PTHR13295:SF4">
    <property type="entry name" value="GLUTAMATE--CYSTEINE LIGASE REGULATORY SUBUNIT"/>
    <property type="match status" value="1"/>
</dbReference>
<proteinExistence type="inferred from homology"/>
<dbReference type="SUPFAM" id="SSF51430">
    <property type="entry name" value="NAD(P)-linked oxidoreductase"/>
    <property type="match status" value="1"/>
</dbReference>
<dbReference type="EMBL" id="JABDTM020027011">
    <property type="protein sequence ID" value="KAH0811141.1"/>
    <property type="molecule type" value="Genomic_DNA"/>
</dbReference>
<evidence type="ECO:0000256" key="4">
    <source>
        <dbReference type="ARBA" id="ARBA00008612"/>
    </source>
</evidence>
<dbReference type="Proteomes" id="UP000719412">
    <property type="component" value="Unassembled WGS sequence"/>
</dbReference>
<reference evidence="15" key="1">
    <citation type="journal article" date="2020" name="J Insects Food Feed">
        <title>The yellow mealworm (Tenebrio molitor) genome: a resource for the emerging insects as food and feed industry.</title>
        <authorList>
            <person name="Eriksson T."/>
            <person name="Andere A."/>
            <person name="Kelstrup H."/>
            <person name="Emery V."/>
            <person name="Picard C."/>
        </authorList>
    </citation>
    <scope>NUCLEOTIDE SEQUENCE</scope>
    <source>
        <strain evidence="15">Stoneville</strain>
        <tissue evidence="15">Whole head</tissue>
    </source>
</reference>
<evidence type="ECO:0000256" key="1">
    <source>
        <dbReference type="ARBA" id="ARBA00004370"/>
    </source>
</evidence>
<evidence type="ECO:0000256" key="11">
    <source>
        <dbReference type="ARBA" id="ARBA00031154"/>
    </source>
</evidence>
<dbReference type="InterPro" id="IPR036812">
    <property type="entry name" value="NAD(P)_OxRdtase_dom_sf"/>
</dbReference>
<evidence type="ECO:0000256" key="7">
    <source>
        <dbReference type="ARBA" id="ARBA00022692"/>
    </source>
</evidence>
<comment type="similarity">
    <text evidence="4">Belongs to the aldo/keto reductase family. Glutamate--cysteine ligase light chain subfamily.</text>
</comment>
<comment type="subunit">
    <text evidence="5">Heterodimer of a catalytic heavy chain and a regulatory light chain.</text>
</comment>
<evidence type="ECO:0000256" key="3">
    <source>
        <dbReference type="ARBA" id="ARBA00007590"/>
    </source>
</evidence>
<feature type="transmembrane region" description="Helical" evidence="14">
    <location>
        <begin position="296"/>
        <end position="315"/>
    </location>
</feature>
<keyword evidence="7 14" id="KW-0812">Transmembrane</keyword>
<dbReference type="InterPro" id="IPR005349">
    <property type="entry name" value="TMEM14"/>
</dbReference>
<organism evidence="15 16">
    <name type="scientific">Tenebrio molitor</name>
    <name type="common">Yellow mealworm beetle</name>
    <dbReference type="NCBI Taxonomy" id="7067"/>
    <lineage>
        <taxon>Eukaryota</taxon>
        <taxon>Metazoa</taxon>
        <taxon>Ecdysozoa</taxon>
        <taxon>Arthropoda</taxon>
        <taxon>Hexapoda</taxon>
        <taxon>Insecta</taxon>
        <taxon>Pterygota</taxon>
        <taxon>Neoptera</taxon>
        <taxon>Endopterygota</taxon>
        <taxon>Coleoptera</taxon>
        <taxon>Polyphaga</taxon>
        <taxon>Cucujiformia</taxon>
        <taxon>Tenebrionidae</taxon>
        <taxon>Tenebrio</taxon>
    </lineage>
</organism>
<evidence type="ECO:0000256" key="13">
    <source>
        <dbReference type="ARBA" id="ARBA00032926"/>
    </source>
</evidence>
<feature type="transmembrane region" description="Helical" evidence="14">
    <location>
        <begin position="245"/>
        <end position="263"/>
    </location>
</feature>
<evidence type="ECO:0000256" key="10">
    <source>
        <dbReference type="ARBA" id="ARBA00030406"/>
    </source>
</evidence>
<evidence type="ECO:0000313" key="16">
    <source>
        <dbReference type="Proteomes" id="UP000719412"/>
    </source>
</evidence>
<evidence type="ECO:0000256" key="5">
    <source>
        <dbReference type="ARBA" id="ARBA00011532"/>
    </source>
</evidence>
<dbReference type="InterPro" id="IPR032963">
    <property type="entry name" value="Gclm"/>
</dbReference>
<dbReference type="GO" id="GO:0006750">
    <property type="term" value="P:glutathione biosynthetic process"/>
    <property type="evidence" value="ECO:0007669"/>
    <property type="project" value="UniProtKB-UniPathway"/>
</dbReference>
<sequence>MEKIPSVKTCVINTGNILSLNDITRKSGQNPSEELTEAINITIKEYKNGSVNGTQNSKLVIHRPSDDLRVKIEEQALADLKIGLKIFLNNDSKGLIQEAIEEGFATLKVPCVHNVVLQYKKDKLIEAGDDISSLKNIWSVLEEYVKNEKISQIGLADVEEATFRNVFEWATIKPSIIQINLATCCVVPPTLQSFCKDNDVQLLTHSDPSGSKDAIFVMPVDIPGFIYAGAVAAGGVLGYYRAGSIPSLAAGLLFGSALAYGAYQVSQDPSNYSVQLVTSSILAGVMGYRFYNSGKIMPAGVVCALSGVMIVRIALKAAGLTERKIT</sequence>
<comment type="similarity">
    <text evidence="3">Belongs to the TMEM14 family.</text>
</comment>
<dbReference type="GO" id="GO:0017109">
    <property type="term" value="C:glutamate-cysteine ligase complex"/>
    <property type="evidence" value="ECO:0007669"/>
    <property type="project" value="TreeGrafter"/>
</dbReference>
<dbReference type="GO" id="GO:0030234">
    <property type="term" value="F:enzyme regulator activity"/>
    <property type="evidence" value="ECO:0007669"/>
    <property type="project" value="TreeGrafter"/>
</dbReference>
<dbReference type="PANTHER" id="PTHR13295">
    <property type="entry name" value="GLUTAMATE CYSTEINE LIGASE REGULATORY SUBUNIT"/>
    <property type="match status" value="1"/>
</dbReference>
<comment type="subcellular location">
    <subcellularLocation>
        <location evidence="1">Membrane</location>
    </subcellularLocation>
</comment>
<gene>
    <name evidence="15" type="ORF">GEV33_011649</name>
</gene>
<evidence type="ECO:0000256" key="12">
    <source>
        <dbReference type="ARBA" id="ARBA00031732"/>
    </source>
</evidence>
<keyword evidence="16" id="KW-1185">Reference proteome</keyword>